<feature type="region of interest" description="Disordered" evidence="1">
    <location>
        <begin position="91"/>
        <end position="115"/>
    </location>
</feature>
<feature type="compositionally biased region" description="Basic and acidic residues" evidence="1">
    <location>
        <begin position="96"/>
        <end position="115"/>
    </location>
</feature>
<accession>A0ABP0R1P2</accession>
<dbReference type="Proteomes" id="UP001642484">
    <property type="component" value="Unassembled WGS sequence"/>
</dbReference>
<evidence type="ECO:0000313" key="3">
    <source>
        <dbReference type="Proteomes" id="UP001642484"/>
    </source>
</evidence>
<organism evidence="2 3">
    <name type="scientific">Durusdinium trenchii</name>
    <dbReference type="NCBI Taxonomy" id="1381693"/>
    <lineage>
        <taxon>Eukaryota</taxon>
        <taxon>Sar</taxon>
        <taxon>Alveolata</taxon>
        <taxon>Dinophyceae</taxon>
        <taxon>Suessiales</taxon>
        <taxon>Symbiodiniaceae</taxon>
        <taxon>Durusdinium</taxon>
    </lineage>
</organism>
<evidence type="ECO:0000256" key="1">
    <source>
        <dbReference type="SAM" id="MobiDB-lite"/>
    </source>
</evidence>
<protein>
    <recommendedName>
        <fullName evidence="4">Protein kinase domain-containing protein</fullName>
    </recommendedName>
</protein>
<gene>
    <name evidence="2" type="ORF">CCMP2556_LOCUS45058</name>
</gene>
<sequence>MSAVFRLRHRRTGLTVAGKRIQKGCEVHRSGVCDTDTDFWTVLELCAGGRLAVFLEKFPRKADPVALQLCQARQLMMGKCGTPHFRAPEVEGGGVRFDEGMAEGDSRGADRTDCR</sequence>
<reference evidence="2 3" key="1">
    <citation type="submission" date="2024-02" db="EMBL/GenBank/DDBJ databases">
        <authorList>
            <person name="Chen Y."/>
            <person name="Shah S."/>
            <person name="Dougan E. K."/>
            <person name="Thang M."/>
            <person name="Chan C."/>
        </authorList>
    </citation>
    <scope>NUCLEOTIDE SEQUENCE [LARGE SCALE GENOMIC DNA]</scope>
</reference>
<evidence type="ECO:0000313" key="2">
    <source>
        <dbReference type="EMBL" id="CAK9094471.1"/>
    </source>
</evidence>
<keyword evidence="3" id="KW-1185">Reference proteome</keyword>
<proteinExistence type="predicted"/>
<dbReference type="InterPro" id="IPR011009">
    <property type="entry name" value="Kinase-like_dom_sf"/>
</dbReference>
<comment type="caution">
    <text evidence="2">The sequence shown here is derived from an EMBL/GenBank/DDBJ whole genome shotgun (WGS) entry which is preliminary data.</text>
</comment>
<name>A0ABP0R1P2_9DINO</name>
<dbReference type="SUPFAM" id="SSF56112">
    <property type="entry name" value="Protein kinase-like (PK-like)"/>
    <property type="match status" value="1"/>
</dbReference>
<dbReference type="EMBL" id="CAXAMN010025339">
    <property type="protein sequence ID" value="CAK9094471.1"/>
    <property type="molecule type" value="Genomic_DNA"/>
</dbReference>
<evidence type="ECO:0008006" key="4">
    <source>
        <dbReference type="Google" id="ProtNLM"/>
    </source>
</evidence>